<keyword evidence="2" id="KW-0732">Signal</keyword>
<feature type="domain" description="LRRCT" evidence="5">
    <location>
        <begin position="455"/>
        <end position="508"/>
    </location>
</feature>
<reference evidence="6" key="1">
    <citation type="submission" date="2020-07" db="EMBL/GenBank/DDBJ databases">
        <title>The High-quality genome of the commercially important snow crab, Chionoecetes opilio.</title>
        <authorList>
            <person name="Jeong J.-H."/>
            <person name="Ryu S."/>
        </authorList>
    </citation>
    <scope>NUCLEOTIDE SEQUENCE</scope>
    <source>
        <strain evidence="6">MADBK_172401_WGS</strain>
        <tissue evidence="6">Digestive gland</tissue>
    </source>
</reference>
<dbReference type="InterPro" id="IPR001611">
    <property type="entry name" value="Leu-rich_rpt"/>
</dbReference>
<keyword evidence="6" id="KW-0121">Carboxypeptidase</keyword>
<dbReference type="PANTHER" id="PTHR24369">
    <property type="entry name" value="ANTIGEN BSP, PUTATIVE-RELATED"/>
    <property type="match status" value="1"/>
</dbReference>
<evidence type="ECO:0000313" key="7">
    <source>
        <dbReference type="Proteomes" id="UP000770661"/>
    </source>
</evidence>
<keyword evidence="4" id="KW-1133">Transmembrane helix</keyword>
<dbReference type="GO" id="GO:0004180">
    <property type="term" value="F:carboxypeptidase activity"/>
    <property type="evidence" value="ECO:0007669"/>
    <property type="project" value="UniProtKB-KW"/>
</dbReference>
<dbReference type="GO" id="GO:0005886">
    <property type="term" value="C:plasma membrane"/>
    <property type="evidence" value="ECO:0007669"/>
    <property type="project" value="TreeGrafter"/>
</dbReference>
<gene>
    <name evidence="6" type="primary">Cpn2_1</name>
    <name evidence="6" type="ORF">GWK47_011320</name>
</gene>
<dbReference type="Proteomes" id="UP000770661">
    <property type="component" value="Unassembled WGS sequence"/>
</dbReference>
<evidence type="ECO:0000256" key="3">
    <source>
        <dbReference type="ARBA" id="ARBA00022737"/>
    </source>
</evidence>
<dbReference type="OrthoDB" id="2151624at2759"/>
<dbReference type="Pfam" id="PF13855">
    <property type="entry name" value="LRR_8"/>
    <property type="match status" value="3"/>
</dbReference>
<proteinExistence type="predicted"/>
<dbReference type="PROSITE" id="PS51450">
    <property type="entry name" value="LRR"/>
    <property type="match status" value="1"/>
</dbReference>
<dbReference type="SMART" id="SM00369">
    <property type="entry name" value="LRR_TYP"/>
    <property type="match status" value="9"/>
</dbReference>
<dbReference type="InterPro" id="IPR000483">
    <property type="entry name" value="Cys-rich_flank_reg_C"/>
</dbReference>
<keyword evidence="1" id="KW-0433">Leucine-rich repeat</keyword>
<name>A0A8J5C2Q0_CHIOP</name>
<dbReference type="FunFam" id="3.80.10.10:FF:001360">
    <property type="entry name" value="Uncharacterized protein"/>
    <property type="match status" value="1"/>
</dbReference>
<keyword evidence="4" id="KW-0812">Transmembrane</keyword>
<evidence type="ECO:0000313" key="6">
    <source>
        <dbReference type="EMBL" id="KAG0715713.1"/>
    </source>
</evidence>
<dbReference type="SUPFAM" id="SSF52058">
    <property type="entry name" value="L domain-like"/>
    <property type="match status" value="1"/>
</dbReference>
<evidence type="ECO:0000256" key="2">
    <source>
        <dbReference type="ARBA" id="ARBA00022729"/>
    </source>
</evidence>
<keyword evidence="3" id="KW-0677">Repeat</keyword>
<dbReference type="InterPro" id="IPR003591">
    <property type="entry name" value="Leu-rich_rpt_typical-subtyp"/>
</dbReference>
<dbReference type="InterPro" id="IPR032675">
    <property type="entry name" value="LRR_dom_sf"/>
</dbReference>
<keyword evidence="7" id="KW-1185">Reference proteome</keyword>
<dbReference type="Gene3D" id="3.80.10.10">
    <property type="entry name" value="Ribonuclease Inhibitor"/>
    <property type="match status" value="2"/>
</dbReference>
<dbReference type="SMART" id="SM00082">
    <property type="entry name" value="LRRCT"/>
    <property type="match status" value="1"/>
</dbReference>
<dbReference type="InterPro" id="IPR050541">
    <property type="entry name" value="LRR_TM_domain-containing"/>
</dbReference>
<dbReference type="AlphaFoldDB" id="A0A8J5C2Q0"/>
<keyword evidence="6" id="KW-0645">Protease</keyword>
<accession>A0A8J5C2Q0</accession>
<protein>
    <submittedName>
        <fullName evidence="6">Carboxypeptidase N subunit 2</fullName>
    </submittedName>
</protein>
<evidence type="ECO:0000256" key="1">
    <source>
        <dbReference type="ARBA" id="ARBA00022614"/>
    </source>
</evidence>
<sequence>MVNDGCSSRKRTAVAAEVLRLEVVQETAVHVSYELMTARAALLPLLATVAATIWGVAAAATPPSVALSTTPSTPSPIEYHAVPAASTVISSSPVILTNLTTASPNNSAGWICPDVSNISEISCTCDVPHTVRCRGQAVLPRDLTVLTQTLLTHGGVSLLDLAVHDLGSLAGNSFKGLKLLGLVITKAGLQTLPPDVFAGLQPTLAALGLPNNKLISVPVDALRPLQQLQRLDMSDNLLKELPSRAFPVLLQLQNLDLAGNSLHLLQPEALVRLPHLVSLNLDRNQLDAIQINDRTLRGLHSLQRLSLQSNLLKGAVTPTFISGVDGLISLDLSDNTLTMLARGALSTCPNLQELDLSHNKIDVIEDHAFVNLTRLRRLKLSHNRVVAVSGWSLAHLPQLTHLAMADNALRAVTADLLHQLPALKFLDLDANDISLLQPDVFNSTPALQHLSLTDNPLHCDCKVWWLVVWLILHPTLSVEERASAVCATPSLLENAPLVELTKSQLVCFEESYHDYHDYYHDYYHDEGLAEDAPGMRLSSAEISLRASCWVHQRADSVPAKDVDKDLYLGLELIWQVDDKAIPYTCDAVFVYQLVKGTAGAREVLAMKVGANCSSDETQNPHQVAVTVPAEALMPGSTYRYCLVLLERGTGDQEAFLPGCSEPLLLSEAPSRTSQRGRVTSLTAGGVGRALVVHTRVDEDGPCTYTLAVVAGHELAATRQLNCTEARHEFLSLNAGQYVACASPDLPGATHDLGHLEHRLKTAQNVSAALHQDFAVCTPAISFVPYGEPDMGVGPLLTLLFTLPGLALVVTLYVIARRVWRGGGVPWRWDPRTQKSGKYFLYTGEIATPSLSLDPLPADTPETTTPV</sequence>
<dbReference type="SMART" id="SM00365">
    <property type="entry name" value="LRR_SD22"/>
    <property type="match status" value="5"/>
</dbReference>
<keyword evidence="4" id="KW-0472">Membrane</keyword>
<feature type="transmembrane region" description="Helical" evidence="4">
    <location>
        <begin position="795"/>
        <end position="815"/>
    </location>
</feature>
<organism evidence="6 7">
    <name type="scientific">Chionoecetes opilio</name>
    <name type="common">Atlantic snow crab</name>
    <name type="synonym">Cancer opilio</name>
    <dbReference type="NCBI Taxonomy" id="41210"/>
    <lineage>
        <taxon>Eukaryota</taxon>
        <taxon>Metazoa</taxon>
        <taxon>Ecdysozoa</taxon>
        <taxon>Arthropoda</taxon>
        <taxon>Crustacea</taxon>
        <taxon>Multicrustacea</taxon>
        <taxon>Malacostraca</taxon>
        <taxon>Eumalacostraca</taxon>
        <taxon>Eucarida</taxon>
        <taxon>Decapoda</taxon>
        <taxon>Pleocyemata</taxon>
        <taxon>Brachyura</taxon>
        <taxon>Eubrachyura</taxon>
        <taxon>Majoidea</taxon>
        <taxon>Majidae</taxon>
        <taxon>Chionoecetes</taxon>
    </lineage>
</organism>
<dbReference type="EMBL" id="JACEEZ010019434">
    <property type="protein sequence ID" value="KAG0715713.1"/>
    <property type="molecule type" value="Genomic_DNA"/>
</dbReference>
<evidence type="ECO:0000259" key="5">
    <source>
        <dbReference type="SMART" id="SM00082"/>
    </source>
</evidence>
<comment type="caution">
    <text evidence="6">The sequence shown here is derived from an EMBL/GenBank/DDBJ whole genome shotgun (WGS) entry which is preliminary data.</text>
</comment>
<dbReference type="PANTHER" id="PTHR24369:SF210">
    <property type="entry name" value="CHAOPTIN-RELATED"/>
    <property type="match status" value="1"/>
</dbReference>
<evidence type="ECO:0000256" key="4">
    <source>
        <dbReference type="SAM" id="Phobius"/>
    </source>
</evidence>
<keyword evidence="6" id="KW-0378">Hydrolase</keyword>